<feature type="compositionally biased region" description="Polar residues" evidence="1">
    <location>
        <begin position="49"/>
        <end position="60"/>
    </location>
</feature>
<evidence type="ECO:0000313" key="2">
    <source>
        <dbReference type="EMBL" id="CDW31115.1"/>
    </source>
</evidence>
<dbReference type="EMBL" id="HACA01013754">
    <property type="protein sequence ID" value="CDW31115.1"/>
    <property type="molecule type" value="Transcribed_RNA"/>
</dbReference>
<proteinExistence type="predicted"/>
<name>A0A0K2TZ27_LEPSM</name>
<organism evidence="2">
    <name type="scientific">Lepeophtheirus salmonis</name>
    <name type="common">Salmon louse</name>
    <name type="synonym">Caligus salmonis</name>
    <dbReference type="NCBI Taxonomy" id="72036"/>
    <lineage>
        <taxon>Eukaryota</taxon>
        <taxon>Metazoa</taxon>
        <taxon>Ecdysozoa</taxon>
        <taxon>Arthropoda</taxon>
        <taxon>Crustacea</taxon>
        <taxon>Multicrustacea</taxon>
        <taxon>Hexanauplia</taxon>
        <taxon>Copepoda</taxon>
        <taxon>Siphonostomatoida</taxon>
        <taxon>Caligidae</taxon>
        <taxon>Lepeophtheirus</taxon>
    </lineage>
</organism>
<feature type="region of interest" description="Disordered" evidence="1">
    <location>
        <begin position="38"/>
        <end position="60"/>
    </location>
</feature>
<sequence length="60" mass="7049">MIENCDENHNDEFHETIRSKAVNFIIISISIIKKNEGMDDHKNTKKDFSSQNSETGYFRK</sequence>
<reference evidence="2" key="1">
    <citation type="submission" date="2014-05" db="EMBL/GenBank/DDBJ databases">
        <authorList>
            <person name="Chronopoulou M."/>
        </authorList>
    </citation>
    <scope>NUCLEOTIDE SEQUENCE</scope>
    <source>
        <tissue evidence="2">Whole organism</tissue>
    </source>
</reference>
<protein>
    <submittedName>
        <fullName evidence="2">Uncharacterized protein</fullName>
    </submittedName>
</protein>
<accession>A0A0K2TZ27</accession>
<feature type="compositionally biased region" description="Basic and acidic residues" evidence="1">
    <location>
        <begin position="38"/>
        <end position="48"/>
    </location>
</feature>
<evidence type="ECO:0000256" key="1">
    <source>
        <dbReference type="SAM" id="MobiDB-lite"/>
    </source>
</evidence>
<dbReference type="AlphaFoldDB" id="A0A0K2TZ27"/>